<proteinExistence type="predicted"/>
<dbReference type="GO" id="GO:0043709">
    <property type="term" value="P:cell adhesion involved in single-species biofilm formation"/>
    <property type="evidence" value="ECO:0007669"/>
    <property type="project" value="TreeGrafter"/>
</dbReference>
<dbReference type="GO" id="GO:0052621">
    <property type="term" value="F:diguanylate cyclase activity"/>
    <property type="evidence" value="ECO:0007669"/>
    <property type="project" value="TreeGrafter"/>
</dbReference>
<gene>
    <name evidence="3" type="ORF">H8S23_02610</name>
</gene>
<dbReference type="SMART" id="SM00267">
    <property type="entry name" value="GGDEF"/>
    <property type="match status" value="1"/>
</dbReference>
<dbReference type="InterPro" id="IPR000160">
    <property type="entry name" value="GGDEF_dom"/>
</dbReference>
<dbReference type="PROSITE" id="PS50887">
    <property type="entry name" value="GGDEF"/>
    <property type="match status" value="1"/>
</dbReference>
<dbReference type="RefSeq" id="WP_186886746.1">
    <property type="nucleotide sequence ID" value="NZ_JACONZ010000001.1"/>
</dbReference>
<evidence type="ECO:0000313" key="4">
    <source>
        <dbReference type="Proteomes" id="UP000659630"/>
    </source>
</evidence>
<evidence type="ECO:0000256" key="1">
    <source>
        <dbReference type="SAM" id="Phobius"/>
    </source>
</evidence>
<reference evidence="3" key="1">
    <citation type="submission" date="2020-08" db="EMBL/GenBank/DDBJ databases">
        <title>Genome public.</title>
        <authorList>
            <person name="Liu C."/>
            <person name="Sun Q."/>
        </authorList>
    </citation>
    <scope>NUCLEOTIDE SEQUENCE</scope>
    <source>
        <strain evidence="3">BX8</strain>
    </source>
</reference>
<feature type="transmembrane region" description="Helical" evidence="1">
    <location>
        <begin position="74"/>
        <end position="95"/>
    </location>
</feature>
<feature type="transmembrane region" description="Helical" evidence="1">
    <location>
        <begin position="144"/>
        <end position="164"/>
    </location>
</feature>
<evidence type="ECO:0000259" key="2">
    <source>
        <dbReference type="PROSITE" id="PS50887"/>
    </source>
</evidence>
<dbReference type="PANTHER" id="PTHR45138">
    <property type="entry name" value="REGULATORY COMPONENTS OF SENSORY TRANSDUCTION SYSTEM"/>
    <property type="match status" value="1"/>
</dbReference>
<dbReference type="Gene3D" id="3.30.70.270">
    <property type="match status" value="1"/>
</dbReference>
<keyword evidence="1" id="KW-1133">Transmembrane helix</keyword>
<dbReference type="SUPFAM" id="SSF55073">
    <property type="entry name" value="Nucleotide cyclase"/>
    <property type="match status" value="1"/>
</dbReference>
<comment type="caution">
    <text evidence="3">The sequence shown here is derived from an EMBL/GenBank/DDBJ whole genome shotgun (WGS) entry which is preliminary data.</text>
</comment>
<dbReference type="InterPro" id="IPR043128">
    <property type="entry name" value="Rev_trsase/Diguanyl_cyclase"/>
</dbReference>
<dbReference type="GO" id="GO:1902201">
    <property type="term" value="P:negative regulation of bacterial-type flagellum-dependent cell motility"/>
    <property type="evidence" value="ECO:0007669"/>
    <property type="project" value="TreeGrafter"/>
</dbReference>
<feature type="transmembrane region" description="Helical" evidence="1">
    <location>
        <begin position="107"/>
        <end position="132"/>
    </location>
</feature>
<keyword evidence="1" id="KW-0812">Transmembrane</keyword>
<keyword evidence="4" id="KW-1185">Reference proteome</keyword>
<dbReference type="CDD" id="cd01949">
    <property type="entry name" value="GGDEF"/>
    <property type="match status" value="1"/>
</dbReference>
<evidence type="ECO:0000313" key="3">
    <source>
        <dbReference type="EMBL" id="MBC5580389.1"/>
    </source>
</evidence>
<dbReference type="InterPro" id="IPR029787">
    <property type="entry name" value="Nucleotide_cyclase"/>
</dbReference>
<dbReference type="GO" id="GO:0005886">
    <property type="term" value="C:plasma membrane"/>
    <property type="evidence" value="ECO:0007669"/>
    <property type="project" value="TreeGrafter"/>
</dbReference>
<dbReference type="Proteomes" id="UP000659630">
    <property type="component" value="Unassembled WGS sequence"/>
</dbReference>
<dbReference type="NCBIfam" id="TIGR00254">
    <property type="entry name" value="GGDEF"/>
    <property type="match status" value="1"/>
</dbReference>
<name>A0A923KXC5_9FIRM</name>
<protein>
    <submittedName>
        <fullName evidence="3">GGDEF domain-containing protein</fullName>
    </submittedName>
</protein>
<organism evidence="3 4">
    <name type="scientific">Anaerofilum hominis</name>
    <dbReference type="NCBI Taxonomy" id="2763016"/>
    <lineage>
        <taxon>Bacteria</taxon>
        <taxon>Bacillati</taxon>
        <taxon>Bacillota</taxon>
        <taxon>Clostridia</taxon>
        <taxon>Eubacteriales</taxon>
        <taxon>Oscillospiraceae</taxon>
        <taxon>Anaerofilum</taxon>
    </lineage>
</organism>
<feature type="transmembrane region" description="Helical" evidence="1">
    <location>
        <begin position="36"/>
        <end position="54"/>
    </location>
</feature>
<dbReference type="InterPro" id="IPR050469">
    <property type="entry name" value="Diguanylate_Cyclase"/>
</dbReference>
<dbReference type="AlphaFoldDB" id="A0A923KXC5"/>
<dbReference type="Pfam" id="PF00990">
    <property type="entry name" value="GGDEF"/>
    <property type="match status" value="1"/>
</dbReference>
<dbReference type="PANTHER" id="PTHR45138:SF9">
    <property type="entry name" value="DIGUANYLATE CYCLASE DGCM-RELATED"/>
    <property type="match status" value="1"/>
</dbReference>
<dbReference type="EMBL" id="JACONZ010000001">
    <property type="protein sequence ID" value="MBC5580389.1"/>
    <property type="molecule type" value="Genomic_DNA"/>
</dbReference>
<sequence length="381" mass="42742">MGISCSVALDTLSIVYMLILLYSLRQRARREPSSRRYFWLVAAICVFLSLDIIYLLLSGRTSLWGRAALKAVKSLYFCINALIVWLWTGYLGQVCAPDRRGRAPLRAVFTCFFFADLLLVGADLFTGILFRISPQGSFLVGSPAIWLFTLFNYLSILLAGLLLIRSRKSLRRGQFYPLLLFPLPPFCAELVQIFFRPCSLLCTYAVSALLIFQVSQNASIYTDELTGLANRRLLDESLQKWFSAPRGALVCGIMIDLDGLKQINDAQGHLGGDRALCAMAETLRCVRRKGLVAARYGGDEFVLAWRAGESSDLSRAEQELAAACQKENLSRPLPEQIFFSWGSFCCRDTERLSPEAFLREADARMYRQKSAKNRDACPGTP</sequence>
<keyword evidence="1" id="KW-0472">Membrane</keyword>
<feature type="transmembrane region" description="Helical" evidence="1">
    <location>
        <begin position="6"/>
        <end position="24"/>
    </location>
</feature>
<feature type="domain" description="GGDEF" evidence="2">
    <location>
        <begin position="248"/>
        <end position="381"/>
    </location>
</feature>
<accession>A0A923KXC5</accession>